<gene>
    <name evidence="2" type="ORF">VSS16_09260</name>
</gene>
<evidence type="ECO:0000313" key="3">
    <source>
        <dbReference type="Proteomes" id="UP001585080"/>
    </source>
</evidence>
<name>A0ABV5E7U2_9ACTN</name>
<dbReference type="EMBL" id="JAYMRP010000006">
    <property type="protein sequence ID" value="MFB8772918.1"/>
    <property type="molecule type" value="Genomic_DNA"/>
</dbReference>
<dbReference type="RefSeq" id="WP_376731816.1">
    <property type="nucleotide sequence ID" value="NZ_JAYMRP010000006.1"/>
</dbReference>
<proteinExistence type="predicted"/>
<organism evidence="2 3">
    <name type="scientific">Streptomyces broussonetiae</name>
    <dbReference type="NCBI Taxonomy" id="2686304"/>
    <lineage>
        <taxon>Bacteria</taxon>
        <taxon>Bacillati</taxon>
        <taxon>Actinomycetota</taxon>
        <taxon>Actinomycetes</taxon>
        <taxon>Kitasatosporales</taxon>
        <taxon>Streptomycetaceae</taxon>
        <taxon>Streptomyces</taxon>
    </lineage>
</organism>
<evidence type="ECO:0000256" key="1">
    <source>
        <dbReference type="SAM" id="MobiDB-lite"/>
    </source>
</evidence>
<comment type="caution">
    <text evidence="2">The sequence shown here is derived from an EMBL/GenBank/DDBJ whole genome shotgun (WGS) entry which is preliminary data.</text>
</comment>
<keyword evidence="3" id="KW-1185">Reference proteome</keyword>
<evidence type="ECO:0000313" key="2">
    <source>
        <dbReference type="EMBL" id="MFB8772918.1"/>
    </source>
</evidence>
<feature type="compositionally biased region" description="Low complexity" evidence="1">
    <location>
        <begin position="27"/>
        <end position="54"/>
    </location>
</feature>
<sequence>MGLWAGLAATTLLLAGCGGGGGDDDAGAPADSPPTSERPSAPPETTTPSSDAPTSEPPPTGVAPASDINLDEVILKPGDLAEFQITESPGDDRDTPPTKAGPATCQPVENLRLDAYTATPSATARRFALATTGDYRGTGTTITLAAFTATDAEKIMSDLRSAVAKCANGYEGGALTFTEVRELTPVPVGDEAVSFHLSGRATPTSYTLVRQGSILIRLSSAVGTGGEAEVPQPVVVQQVMKIQAAAARTAS</sequence>
<evidence type="ECO:0008006" key="4">
    <source>
        <dbReference type="Google" id="ProtNLM"/>
    </source>
</evidence>
<protein>
    <recommendedName>
        <fullName evidence="4">Sensor domain-containing protein</fullName>
    </recommendedName>
</protein>
<feature type="region of interest" description="Disordered" evidence="1">
    <location>
        <begin position="84"/>
        <end position="105"/>
    </location>
</feature>
<dbReference type="Proteomes" id="UP001585080">
    <property type="component" value="Unassembled WGS sequence"/>
</dbReference>
<feature type="region of interest" description="Disordered" evidence="1">
    <location>
        <begin position="15"/>
        <end position="68"/>
    </location>
</feature>
<accession>A0ABV5E7U2</accession>
<reference evidence="2 3" key="1">
    <citation type="submission" date="2024-01" db="EMBL/GenBank/DDBJ databases">
        <title>Genome mining of biosynthetic gene clusters to explore secondary metabolites of Streptomyces sp.</title>
        <authorList>
            <person name="Baig A."/>
            <person name="Ajitkumar Shintre N."/>
            <person name="Kumar H."/>
            <person name="Anbarasu A."/>
            <person name="Ramaiah S."/>
        </authorList>
    </citation>
    <scope>NUCLEOTIDE SEQUENCE [LARGE SCALE GENOMIC DNA]</scope>
    <source>
        <strain evidence="2 3">A57</strain>
    </source>
</reference>